<organism evidence="1 2">
    <name type="scientific">Araneus ventricosus</name>
    <name type="common">Orbweaver spider</name>
    <name type="synonym">Epeira ventricosa</name>
    <dbReference type="NCBI Taxonomy" id="182803"/>
    <lineage>
        <taxon>Eukaryota</taxon>
        <taxon>Metazoa</taxon>
        <taxon>Ecdysozoa</taxon>
        <taxon>Arthropoda</taxon>
        <taxon>Chelicerata</taxon>
        <taxon>Arachnida</taxon>
        <taxon>Araneae</taxon>
        <taxon>Araneomorphae</taxon>
        <taxon>Entelegynae</taxon>
        <taxon>Araneoidea</taxon>
        <taxon>Araneidae</taxon>
        <taxon>Araneus</taxon>
    </lineage>
</organism>
<dbReference type="AlphaFoldDB" id="A0A4Y2VTC2"/>
<evidence type="ECO:0000313" key="1">
    <source>
        <dbReference type="EMBL" id="GBO27658.1"/>
    </source>
</evidence>
<comment type="caution">
    <text evidence="1">The sequence shown here is derived from an EMBL/GenBank/DDBJ whole genome shotgun (WGS) entry which is preliminary data.</text>
</comment>
<sequence>MFHGRIDERKFKALCCHLCSKVENSNPGFNYTVGLSSFPQSTVNYIIIEYPYRLFRYTGSASPPPFCQKIAAKKVRSSKSETYNEILMSLGEKFGVCMLRL</sequence>
<keyword evidence="2" id="KW-1185">Reference proteome</keyword>
<reference evidence="1 2" key="1">
    <citation type="journal article" date="2019" name="Sci. Rep.">
        <title>Orb-weaving spider Araneus ventricosus genome elucidates the spidroin gene catalogue.</title>
        <authorList>
            <person name="Kono N."/>
            <person name="Nakamura H."/>
            <person name="Ohtoshi R."/>
            <person name="Moran D.A.P."/>
            <person name="Shinohara A."/>
            <person name="Yoshida Y."/>
            <person name="Fujiwara M."/>
            <person name="Mori M."/>
            <person name="Tomita M."/>
            <person name="Arakawa K."/>
        </authorList>
    </citation>
    <scope>NUCLEOTIDE SEQUENCE [LARGE SCALE GENOMIC DNA]</scope>
</reference>
<name>A0A4Y2VTC2_ARAVE</name>
<accession>A0A4Y2VTC2</accession>
<protein>
    <submittedName>
        <fullName evidence="1">Uncharacterized protein</fullName>
    </submittedName>
</protein>
<gene>
    <name evidence="1" type="ORF">AVEN_215868_1</name>
</gene>
<evidence type="ECO:0000313" key="2">
    <source>
        <dbReference type="Proteomes" id="UP000499080"/>
    </source>
</evidence>
<proteinExistence type="predicted"/>
<dbReference type="EMBL" id="BGPR01050680">
    <property type="protein sequence ID" value="GBO27658.1"/>
    <property type="molecule type" value="Genomic_DNA"/>
</dbReference>
<dbReference type="Proteomes" id="UP000499080">
    <property type="component" value="Unassembled WGS sequence"/>
</dbReference>